<protein>
    <submittedName>
        <fullName evidence="3">AMP-dependent synthetase</fullName>
    </submittedName>
</protein>
<name>A0A4Q9KJ52_9ACTN</name>
<dbReference type="Gene3D" id="3.30.300.30">
    <property type="match status" value="1"/>
</dbReference>
<dbReference type="AlphaFoldDB" id="A0A4Q9KJ52"/>
<reference evidence="3 4" key="1">
    <citation type="submission" date="2019-01" db="EMBL/GenBank/DDBJ databases">
        <title>Lactibacter flavus gen. nov., sp. nov., a novel bacterium of the family Propionibacteriaceae isolated from raw milk and dairy products.</title>
        <authorList>
            <person name="Huptas C."/>
            <person name="Wenning M."/>
            <person name="Breitenwieser F."/>
            <person name="Doll E."/>
            <person name="Von Neubeck M."/>
            <person name="Busse H.-J."/>
            <person name="Scherer S."/>
        </authorList>
    </citation>
    <scope>NUCLEOTIDE SEQUENCE [LARGE SCALE GENOMIC DNA]</scope>
    <source>
        <strain evidence="3 4">KCTC 33808</strain>
    </source>
</reference>
<sequence length="503" mass="53389">MTGRASKAPRQGSTTDFLLAAGSPDAPAVVEAKRVVTYGQLRADVARILAALNARGVAPGARIAVLAENSAFWVAAYLAALHGHVAVPFSTKLPAAEVTRLADWAGCAAVLMDARHERAYGDAFGDRPRVTDADLADATAPAWPDAEVDLDQDAALMFTSGTTASPKAVRITHRNLWANTASIIEYLGLRADDRMLVVLPFFYCYGASLLHTHLRVGGSLAVCNTFTFPETALQMIERERCTGLAGVPSTYQLLLRASSFGTRRLPSLRHLQQAGGKLPPVLIEELVAAQPQARVFVMYGQTEATARLSYLPPNLLSTKLGSIGRGIPGVTLAVVDEHGDPVSPGVAGEIVAAGQNISPGYLGDAAATREKFTGGRLRTGDLAVLDEDGFIFIVDRLADFIKSWGNRVSSQEVEGAALRLTDLVSAAAVGVPDPDAGEAIVLVAVRRRGSTLSEEDIAAHLRATLAKHMVPRSIRLVDALPLNENGKLVKARVRDMVREAGEA</sequence>
<dbReference type="InterPro" id="IPR025110">
    <property type="entry name" value="AMP-bd_C"/>
</dbReference>
<dbReference type="SUPFAM" id="SSF56801">
    <property type="entry name" value="Acetyl-CoA synthetase-like"/>
    <property type="match status" value="1"/>
</dbReference>
<dbReference type="InterPro" id="IPR045851">
    <property type="entry name" value="AMP-bd_C_sf"/>
</dbReference>
<gene>
    <name evidence="3" type="ORF">ET989_01490</name>
</gene>
<dbReference type="InterPro" id="IPR042099">
    <property type="entry name" value="ANL_N_sf"/>
</dbReference>
<accession>A0A4Q9KJ52</accession>
<feature type="domain" description="AMP-binding enzyme C-terminal" evidence="2">
    <location>
        <begin position="412"/>
        <end position="487"/>
    </location>
</feature>
<dbReference type="EMBL" id="SDMQ01000001">
    <property type="protein sequence ID" value="TBT88646.1"/>
    <property type="molecule type" value="Genomic_DNA"/>
</dbReference>
<evidence type="ECO:0000313" key="3">
    <source>
        <dbReference type="EMBL" id="TBT88646.1"/>
    </source>
</evidence>
<evidence type="ECO:0000313" key="4">
    <source>
        <dbReference type="Proteomes" id="UP000292373"/>
    </source>
</evidence>
<evidence type="ECO:0000259" key="2">
    <source>
        <dbReference type="Pfam" id="PF13193"/>
    </source>
</evidence>
<dbReference type="Proteomes" id="UP000292373">
    <property type="component" value="Unassembled WGS sequence"/>
</dbReference>
<dbReference type="GO" id="GO:0016878">
    <property type="term" value="F:acid-thiol ligase activity"/>
    <property type="evidence" value="ECO:0007669"/>
    <property type="project" value="UniProtKB-ARBA"/>
</dbReference>
<comment type="caution">
    <text evidence="3">The sequence shown here is derived from an EMBL/GenBank/DDBJ whole genome shotgun (WGS) entry which is preliminary data.</text>
</comment>
<dbReference type="InterPro" id="IPR050237">
    <property type="entry name" value="ATP-dep_AMP-bd_enzyme"/>
</dbReference>
<dbReference type="OrthoDB" id="8445630at2"/>
<dbReference type="Gene3D" id="3.40.50.12780">
    <property type="entry name" value="N-terminal domain of ligase-like"/>
    <property type="match status" value="1"/>
</dbReference>
<dbReference type="Pfam" id="PF13193">
    <property type="entry name" value="AMP-binding_C"/>
    <property type="match status" value="1"/>
</dbReference>
<dbReference type="Pfam" id="PF00501">
    <property type="entry name" value="AMP-binding"/>
    <property type="match status" value="1"/>
</dbReference>
<evidence type="ECO:0000259" key="1">
    <source>
        <dbReference type="Pfam" id="PF00501"/>
    </source>
</evidence>
<dbReference type="InterPro" id="IPR000873">
    <property type="entry name" value="AMP-dep_synth/lig_dom"/>
</dbReference>
<dbReference type="RefSeq" id="WP_131166774.1">
    <property type="nucleotide sequence ID" value="NZ_SDMQ01000001.1"/>
</dbReference>
<feature type="domain" description="AMP-dependent synthetase/ligase" evidence="1">
    <location>
        <begin position="20"/>
        <end position="362"/>
    </location>
</feature>
<keyword evidence="4" id="KW-1185">Reference proteome</keyword>
<proteinExistence type="predicted"/>
<dbReference type="PANTHER" id="PTHR43767:SF1">
    <property type="entry name" value="NONRIBOSOMAL PEPTIDE SYNTHASE PES1 (EUROFUNG)-RELATED"/>
    <property type="match status" value="1"/>
</dbReference>
<dbReference type="PANTHER" id="PTHR43767">
    <property type="entry name" value="LONG-CHAIN-FATTY-ACID--COA LIGASE"/>
    <property type="match status" value="1"/>
</dbReference>
<organism evidence="3 4">
    <name type="scientific">Propioniciclava sinopodophylli</name>
    <dbReference type="NCBI Taxonomy" id="1837344"/>
    <lineage>
        <taxon>Bacteria</taxon>
        <taxon>Bacillati</taxon>
        <taxon>Actinomycetota</taxon>
        <taxon>Actinomycetes</taxon>
        <taxon>Propionibacteriales</taxon>
        <taxon>Propionibacteriaceae</taxon>
        <taxon>Propioniciclava</taxon>
    </lineage>
</organism>